<dbReference type="Pfam" id="PF01497">
    <property type="entry name" value="Peripla_BP_2"/>
    <property type="match status" value="1"/>
</dbReference>
<dbReference type="InterPro" id="IPR051030">
    <property type="entry name" value="Vitamin_B12-ABC_binding"/>
</dbReference>
<dbReference type="PANTHER" id="PTHR42860">
    <property type="entry name" value="VITAMIN B12-BINDING PROTEIN"/>
    <property type="match status" value="1"/>
</dbReference>
<proteinExistence type="predicted"/>
<dbReference type="NCBIfam" id="NF038402">
    <property type="entry name" value="TroA_like"/>
    <property type="match status" value="1"/>
</dbReference>
<accession>A0AAU8CFT3</accession>
<dbReference type="GeneID" id="91108935"/>
<dbReference type="PANTHER" id="PTHR42860:SF1">
    <property type="entry name" value="VITAMIN B12-BINDING PROTEIN"/>
    <property type="match status" value="1"/>
</dbReference>
<evidence type="ECO:0000259" key="2">
    <source>
        <dbReference type="PROSITE" id="PS50983"/>
    </source>
</evidence>
<gene>
    <name evidence="3" type="ORF">ABSL23_07260</name>
</gene>
<evidence type="ECO:0000256" key="1">
    <source>
        <dbReference type="ARBA" id="ARBA00022729"/>
    </source>
</evidence>
<evidence type="ECO:0000313" key="3">
    <source>
        <dbReference type="EMBL" id="XCF17792.1"/>
    </source>
</evidence>
<feature type="domain" description="Fe/B12 periplasmic-binding" evidence="2">
    <location>
        <begin position="2"/>
        <end position="238"/>
    </location>
</feature>
<name>A0AAU8CFT3_9EURY</name>
<dbReference type="CDD" id="cd01144">
    <property type="entry name" value="BtuF"/>
    <property type="match status" value="1"/>
</dbReference>
<organism evidence="3">
    <name type="scientific">Halobacterium sp. NMX12-1</name>
    <dbReference type="NCBI Taxonomy" id="3166650"/>
    <lineage>
        <taxon>Archaea</taxon>
        <taxon>Methanobacteriati</taxon>
        <taxon>Methanobacteriota</taxon>
        <taxon>Stenosarchaea group</taxon>
        <taxon>Halobacteria</taxon>
        <taxon>Halobacteriales</taxon>
        <taxon>Halobacteriaceae</taxon>
        <taxon>Halobacterium</taxon>
    </lineage>
</organism>
<reference evidence="3" key="1">
    <citation type="submission" date="2024-06" db="EMBL/GenBank/DDBJ databases">
        <title>Genome Sequence of an extremely halophilic archaeon isolated from Permian era halite, Salado Formation, Carlsbad, New Mexico: Halobacterium sp. strain NMX12-1.</title>
        <authorList>
            <person name="Sotoa L."/>
            <person name="DasSarma P."/>
            <person name="Anton B.P."/>
            <person name="Vincze T."/>
            <person name="Verma I."/>
            <person name="Eralp B."/>
            <person name="Powers D.W."/>
            <person name="Dozier B.L."/>
            <person name="Roberts R.J."/>
            <person name="DasSarma S."/>
        </authorList>
    </citation>
    <scope>NUCLEOTIDE SEQUENCE</scope>
    <source>
        <strain evidence="3">NMX12-1</strain>
    </source>
</reference>
<dbReference type="KEGG" id="hanx:ABSL23_07260"/>
<dbReference type="SUPFAM" id="SSF53807">
    <property type="entry name" value="Helical backbone' metal receptor"/>
    <property type="match status" value="1"/>
</dbReference>
<dbReference type="EMBL" id="CP159204">
    <property type="protein sequence ID" value="XCF17792.1"/>
    <property type="molecule type" value="Genomic_DNA"/>
</dbReference>
<dbReference type="InterPro" id="IPR002491">
    <property type="entry name" value="ABC_transptr_periplasmic_BD"/>
</dbReference>
<dbReference type="PROSITE" id="PS50983">
    <property type="entry name" value="FE_B12_PBP"/>
    <property type="match status" value="1"/>
</dbReference>
<dbReference type="AlphaFoldDB" id="A0AAU8CFT3"/>
<dbReference type="InterPro" id="IPR054828">
    <property type="entry name" value="Vit_B12_bind_prot"/>
</dbReference>
<sequence>MRVVSLAPSATATVAALGGSDRLVGVTTHCPDVDAPAVGGWLNPDFDRVADLDSDVVLTSDALQREVRDDLRDRGFDVRHVEPATLDDVLASFAEIGEAVGLPDAGAELEAQSRERVRDVREAAPEDGPVVYCEEWSDPPMAAGNWVPDVVEAAGGRYPFVDAGERSREVEASAVEAADPEHAVVHVCGKGDSVDPDFAGRGWELDADVHVVDDSLLNQPSPRLLDGLETLAERIRGD</sequence>
<protein>
    <submittedName>
        <fullName evidence="3">Cobalamin-binding protein</fullName>
    </submittedName>
</protein>
<dbReference type="RefSeq" id="WP_353635199.1">
    <property type="nucleotide sequence ID" value="NZ_CP159204.1"/>
</dbReference>
<dbReference type="Gene3D" id="3.40.50.1980">
    <property type="entry name" value="Nitrogenase molybdenum iron protein domain"/>
    <property type="match status" value="2"/>
</dbReference>
<keyword evidence="1" id="KW-0732">Signal</keyword>